<dbReference type="PROSITE" id="PS51123">
    <property type="entry name" value="OMPA_2"/>
    <property type="match status" value="1"/>
</dbReference>
<dbReference type="InterPro" id="IPR006665">
    <property type="entry name" value="OmpA-like"/>
</dbReference>
<comment type="subcellular location">
    <subcellularLocation>
        <location evidence="1">Cell outer membrane</location>
    </subcellularLocation>
</comment>
<sequence>MFLLQHKLKAAAILAALSLAACGNLSKVDEHGMTDDPVWPEVDRVTFNNKMGTFPDLSALKEVKAGMTKDQLYYLLGRPHFGEGFAGVREWDYLFHFHTPGQGTNDVTTCQFKALFDRDYFTRSFFWRPVDPVDAVCPPGAVGPQRYTIAANALFAFDKSDISSMRAEGRRQLDELAAKIQSFDVLKGVTVYGHTDLLGNDAYNMNLSQRRADSVRNYLIQRGVSSELISAQGMGKTQPVKECDSSQSRNAYIACLEPNRRVEISVDGSGQKK</sequence>
<dbReference type="Proteomes" id="UP000029629">
    <property type="component" value="Unassembled WGS sequence"/>
</dbReference>
<dbReference type="PANTHER" id="PTHR30329">
    <property type="entry name" value="STATOR ELEMENT OF FLAGELLAR MOTOR COMPLEX"/>
    <property type="match status" value="1"/>
</dbReference>
<dbReference type="Gene3D" id="3.30.1330.60">
    <property type="entry name" value="OmpA-like domain"/>
    <property type="match status" value="1"/>
</dbReference>
<dbReference type="PRINTS" id="PR01021">
    <property type="entry name" value="OMPADOMAIN"/>
</dbReference>
<dbReference type="RefSeq" id="WP_052043682.1">
    <property type="nucleotide sequence ID" value="NZ_JRNI01000060.1"/>
</dbReference>
<keyword evidence="3 5" id="KW-0472">Membrane</keyword>
<name>A0A095YZZ6_9BURK</name>
<dbReference type="InterPro" id="IPR007450">
    <property type="entry name" value="BamE_dom"/>
</dbReference>
<dbReference type="CDD" id="cd07185">
    <property type="entry name" value="OmpA_C-like"/>
    <property type="match status" value="1"/>
</dbReference>
<keyword evidence="4" id="KW-0998">Cell outer membrane</keyword>
<dbReference type="EMBL" id="JRNI01000060">
    <property type="protein sequence ID" value="KGF27958.1"/>
    <property type="molecule type" value="Genomic_DNA"/>
</dbReference>
<dbReference type="PROSITE" id="PS51257">
    <property type="entry name" value="PROKAR_LIPOPROTEIN"/>
    <property type="match status" value="1"/>
</dbReference>
<comment type="caution">
    <text evidence="8">The sequence shown here is derived from an EMBL/GenBank/DDBJ whole genome shotgun (WGS) entry which is preliminary data.</text>
</comment>
<proteinExistence type="predicted"/>
<feature type="signal peptide" evidence="6">
    <location>
        <begin position="1"/>
        <end position="20"/>
    </location>
</feature>
<dbReference type="SUPFAM" id="SSF103088">
    <property type="entry name" value="OmpA-like"/>
    <property type="match status" value="1"/>
</dbReference>
<dbReference type="InterPro" id="IPR006664">
    <property type="entry name" value="OMP_bac"/>
</dbReference>
<keyword evidence="9" id="KW-1185">Reference proteome</keyword>
<evidence type="ECO:0000256" key="4">
    <source>
        <dbReference type="ARBA" id="ARBA00023237"/>
    </source>
</evidence>
<gene>
    <name evidence="8" type="ORF">HMPREF2130_09775</name>
</gene>
<evidence type="ECO:0000256" key="2">
    <source>
        <dbReference type="ARBA" id="ARBA00022729"/>
    </source>
</evidence>
<dbReference type="Pfam" id="PF00691">
    <property type="entry name" value="OmpA"/>
    <property type="match status" value="1"/>
</dbReference>
<evidence type="ECO:0000256" key="6">
    <source>
        <dbReference type="SAM" id="SignalP"/>
    </source>
</evidence>
<dbReference type="InterPro" id="IPR006690">
    <property type="entry name" value="OMPA-like_CS"/>
</dbReference>
<evidence type="ECO:0000256" key="5">
    <source>
        <dbReference type="PROSITE-ProRule" id="PRU00473"/>
    </source>
</evidence>
<dbReference type="PANTHER" id="PTHR30329:SF21">
    <property type="entry name" value="LIPOPROTEIN YIAD-RELATED"/>
    <property type="match status" value="1"/>
</dbReference>
<organism evidence="8 9">
    <name type="scientific">Oligella urethralis DNF00040</name>
    <dbReference type="NCBI Taxonomy" id="1401065"/>
    <lineage>
        <taxon>Bacteria</taxon>
        <taxon>Pseudomonadati</taxon>
        <taxon>Pseudomonadota</taxon>
        <taxon>Betaproteobacteria</taxon>
        <taxon>Burkholderiales</taxon>
        <taxon>Alcaligenaceae</taxon>
        <taxon>Oligella</taxon>
    </lineage>
</organism>
<dbReference type="Gene3D" id="3.30.1450.10">
    <property type="match status" value="1"/>
</dbReference>
<feature type="domain" description="OmpA-like" evidence="7">
    <location>
        <begin position="142"/>
        <end position="270"/>
    </location>
</feature>
<dbReference type="InterPro" id="IPR050330">
    <property type="entry name" value="Bact_OuterMem_StrucFunc"/>
</dbReference>
<reference evidence="8 9" key="1">
    <citation type="submission" date="2014-07" db="EMBL/GenBank/DDBJ databases">
        <authorList>
            <person name="McCorrison J."/>
            <person name="Sanka R."/>
            <person name="Torralba M."/>
            <person name="Gillis M."/>
            <person name="Haft D.H."/>
            <person name="Methe B."/>
            <person name="Sutton G."/>
            <person name="Nelson K.E."/>
        </authorList>
    </citation>
    <scope>NUCLEOTIDE SEQUENCE [LARGE SCALE GENOMIC DNA]</scope>
    <source>
        <strain evidence="8 9">DNF00040</strain>
    </source>
</reference>
<keyword evidence="2 6" id="KW-0732">Signal</keyword>
<dbReference type="InterPro" id="IPR036737">
    <property type="entry name" value="OmpA-like_sf"/>
</dbReference>
<dbReference type="InterPro" id="IPR037873">
    <property type="entry name" value="BamE-like"/>
</dbReference>
<evidence type="ECO:0000256" key="1">
    <source>
        <dbReference type="ARBA" id="ARBA00004442"/>
    </source>
</evidence>
<evidence type="ECO:0000313" key="9">
    <source>
        <dbReference type="Proteomes" id="UP000029629"/>
    </source>
</evidence>
<dbReference type="PROSITE" id="PS01068">
    <property type="entry name" value="OMPA_1"/>
    <property type="match status" value="1"/>
</dbReference>
<evidence type="ECO:0000259" key="7">
    <source>
        <dbReference type="PROSITE" id="PS51123"/>
    </source>
</evidence>
<protein>
    <submittedName>
        <fullName evidence="8">Membrane protein</fullName>
    </submittedName>
</protein>
<accession>A0A095YZZ6</accession>
<dbReference type="eggNOG" id="COG2885">
    <property type="taxonomic scope" value="Bacteria"/>
</dbReference>
<dbReference type="GO" id="GO:0009279">
    <property type="term" value="C:cell outer membrane"/>
    <property type="evidence" value="ECO:0007669"/>
    <property type="project" value="UniProtKB-SubCell"/>
</dbReference>
<dbReference type="eggNOG" id="COG2913">
    <property type="taxonomic scope" value="Bacteria"/>
</dbReference>
<dbReference type="AlphaFoldDB" id="A0A095YZZ6"/>
<evidence type="ECO:0000313" key="8">
    <source>
        <dbReference type="EMBL" id="KGF27958.1"/>
    </source>
</evidence>
<evidence type="ECO:0000256" key="3">
    <source>
        <dbReference type="ARBA" id="ARBA00023136"/>
    </source>
</evidence>
<dbReference type="Pfam" id="PF04355">
    <property type="entry name" value="BamE"/>
    <property type="match status" value="1"/>
</dbReference>
<dbReference type="OrthoDB" id="5360144at2"/>
<feature type="chain" id="PRO_5001914913" evidence="6">
    <location>
        <begin position="21"/>
        <end position="273"/>
    </location>
</feature>